<reference evidence="2 3" key="1">
    <citation type="submission" date="2018-06" db="EMBL/GenBank/DDBJ databases">
        <title>Genomic Encyclopedia of Archaeal and Bacterial Type Strains, Phase II (KMG-II): from individual species to whole genera.</title>
        <authorList>
            <person name="Goeker M."/>
        </authorList>
    </citation>
    <scope>NUCLEOTIDE SEQUENCE [LARGE SCALE GENOMIC DNA]</scope>
    <source>
        <strain evidence="2 3">DSM 23857</strain>
    </source>
</reference>
<evidence type="ECO:0000259" key="1">
    <source>
        <dbReference type="Pfam" id="PF08818"/>
    </source>
</evidence>
<feature type="domain" description="YdhG-like" evidence="1">
    <location>
        <begin position="20"/>
        <end position="117"/>
    </location>
</feature>
<dbReference type="SUPFAM" id="SSF159888">
    <property type="entry name" value="YdhG-like"/>
    <property type="match status" value="1"/>
</dbReference>
<evidence type="ECO:0000313" key="3">
    <source>
        <dbReference type="Proteomes" id="UP000249547"/>
    </source>
</evidence>
<gene>
    <name evidence="2" type="ORF">LX64_00959</name>
</gene>
<keyword evidence="3" id="KW-1185">Reference proteome</keyword>
<dbReference type="InterPro" id="IPR016786">
    <property type="entry name" value="YdeI_bac"/>
</dbReference>
<dbReference type="Proteomes" id="UP000249547">
    <property type="component" value="Unassembled WGS sequence"/>
</dbReference>
<dbReference type="InterPro" id="IPR014922">
    <property type="entry name" value="YdhG-like"/>
</dbReference>
<accession>A0A327QVG3</accession>
<name>A0A327QVG3_9BACT</name>
<comment type="caution">
    <text evidence="2">The sequence shown here is derived from an EMBL/GenBank/DDBJ whole genome shotgun (WGS) entry which is preliminary data.</text>
</comment>
<dbReference type="Pfam" id="PF13376">
    <property type="entry name" value="OmdA"/>
    <property type="match status" value="1"/>
</dbReference>
<dbReference type="Gene3D" id="3.90.1150.200">
    <property type="match status" value="1"/>
</dbReference>
<dbReference type="OrthoDB" id="214150at2"/>
<protein>
    <submittedName>
        <fullName evidence="2">Uncharacterized protein YdeI (YjbR/CyaY-like superfamily)</fullName>
    </submittedName>
</protein>
<sequence length="198" mass="22314">MAKQHTDPQVDVFFAQLEQWQPELLELRKIVLSTPLTETYKWKQPCYTFNGNNVVIIGALKDVCVLSFFKGALLKDPEGVLTKAGENTQVSRTLKFKNVADIKALSSTIKAYIAEAIEIEQAGLKVVAKQDLSTIMPVEFEAVLAKDHDFKRAFEALTPGRQRAYLIHFSQAKQAQTRLARIEKYRPQILDGKGLMGF</sequence>
<dbReference type="AlphaFoldDB" id="A0A327QVG3"/>
<dbReference type="EMBL" id="QLLL01000002">
    <property type="protein sequence ID" value="RAJ08311.1"/>
    <property type="molecule type" value="Genomic_DNA"/>
</dbReference>
<evidence type="ECO:0000313" key="2">
    <source>
        <dbReference type="EMBL" id="RAJ08311.1"/>
    </source>
</evidence>
<dbReference type="PIRSF" id="PIRSF021308">
    <property type="entry name" value="UCP021308"/>
    <property type="match status" value="1"/>
</dbReference>
<dbReference type="RefSeq" id="WP_111596474.1">
    <property type="nucleotide sequence ID" value="NZ_QLLL01000002.1"/>
</dbReference>
<organism evidence="2 3">
    <name type="scientific">Chitinophaga skermanii</name>
    <dbReference type="NCBI Taxonomy" id="331697"/>
    <lineage>
        <taxon>Bacteria</taxon>
        <taxon>Pseudomonadati</taxon>
        <taxon>Bacteroidota</taxon>
        <taxon>Chitinophagia</taxon>
        <taxon>Chitinophagales</taxon>
        <taxon>Chitinophagaceae</taxon>
        <taxon>Chitinophaga</taxon>
    </lineage>
</organism>
<proteinExistence type="predicted"/>
<dbReference type="Pfam" id="PF08818">
    <property type="entry name" value="DUF1801"/>
    <property type="match status" value="1"/>
</dbReference>